<feature type="domain" description="Glycosyl transferase family 1" evidence="1">
    <location>
        <begin position="184"/>
        <end position="348"/>
    </location>
</feature>
<evidence type="ECO:0000313" key="3">
    <source>
        <dbReference type="EMBL" id="TXJ62043.1"/>
    </source>
</evidence>
<dbReference type="InterPro" id="IPR001296">
    <property type="entry name" value="Glyco_trans_1"/>
</dbReference>
<dbReference type="Pfam" id="PF13439">
    <property type="entry name" value="Glyco_transf_4"/>
    <property type="match status" value="1"/>
</dbReference>
<dbReference type="GO" id="GO:0016757">
    <property type="term" value="F:glycosyltransferase activity"/>
    <property type="evidence" value="ECO:0007669"/>
    <property type="project" value="InterPro"/>
</dbReference>
<dbReference type="EMBL" id="SDIK01000046">
    <property type="protein sequence ID" value="TXJ62043.1"/>
    <property type="molecule type" value="Genomic_DNA"/>
</dbReference>
<keyword evidence="4" id="KW-1185">Reference proteome</keyword>
<gene>
    <name evidence="3" type="ORF">ETF27_06320</name>
</gene>
<dbReference type="RefSeq" id="WP_130830451.1">
    <property type="nucleotide sequence ID" value="NZ_SDIK01000046.1"/>
</dbReference>
<dbReference type="Pfam" id="PF00534">
    <property type="entry name" value="Glycos_transf_1"/>
    <property type="match status" value="1"/>
</dbReference>
<keyword evidence="3" id="KW-0808">Transferase</keyword>
<protein>
    <submittedName>
        <fullName evidence="3">Glycosyltransferase family 4 protein</fullName>
    </submittedName>
</protein>
<organism evidence="3 4">
    <name type="scientific">Prevotella brunnea</name>
    <dbReference type="NCBI Taxonomy" id="2508867"/>
    <lineage>
        <taxon>Bacteria</taxon>
        <taxon>Pseudomonadati</taxon>
        <taxon>Bacteroidota</taxon>
        <taxon>Bacteroidia</taxon>
        <taxon>Bacteroidales</taxon>
        <taxon>Prevotellaceae</taxon>
        <taxon>Prevotella</taxon>
    </lineage>
</organism>
<evidence type="ECO:0000259" key="2">
    <source>
        <dbReference type="Pfam" id="PF13439"/>
    </source>
</evidence>
<dbReference type="InterPro" id="IPR028098">
    <property type="entry name" value="Glyco_trans_4-like_N"/>
</dbReference>
<dbReference type="SUPFAM" id="SSF53756">
    <property type="entry name" value="UDP-Glycosyltransferase/glycogen phosphorylase"/>
    <property type="match status" value="1"/>
</dbReference>
<dbReference type="OrthoDB" id="9790710at2"/>
<name>A0A5C8GJ22_9BACT</name>
<feature type="domain" description="Glycosyltransferase subfamily 4-like N-terminal" evidence="2">
    <location>
        <begin position="65"/>
        <end position="178"/>
    </location>
</feature>
<proteinExistence type="predicted"/>
<dbReference type="CDD" id="cd03801">
    <property type="entry name" value="GT4_PimA-like"/>
    <property type="match status" value="1"/>
</dbReference>
<dbReference type="PANTHER" id="PTHR45947">
    <property type="entry name" value="SULFOQUINOVOSYL TRANSFERASE SQD2"/>
    <property type="match status" value="1"/>
</dbReference>
<dbReference type="PANTHER" id="PTHR45947:SF15">
    <property type="entry name" value="TEICHURONIC ACID BIOSYNTHESIS GLYCOSYLTRANSFERASE TUAC-RELATED"/>
    <property type="match status" value="1"/>
</dbReference>
<evidence type="ECO:0000313" key="4">
    <source>
        <dbReference type="Proteomes" id="UP000321612"/>
    </source>
</evidence>
<dbReference type="InterPro" id="IPR050194">
    <property type="entry name" value="Glycosyltransferase_grp1"/>
</dbReference>
<reference evidence="4" key="1">
    <citation type="submission" date="2019-05" db="EMBL/GenBank/DDBJ databases">
        <title>Prevotella brunnea sp. nov., isolated from a wound of a patient.</title>
        <authorList>
            <person name="Buhl M."/>
        </authorList>
    </citation>
    <scope>NUCLEOTIDE SEQUENCE [LARGE SCALE GENOMIC DNA]</scope>
    <source>
        <strain evidence="4">A2672</strain>
    </source>
</reference>
<accession>A0A5C8GJ22</accession>
<evidence type="ECO:0000259" key="1">
    <source>
        <dbReference type="Pfam" id="PF00534"/>
    </source>
</evidence>
<dbReference type="Proteomes" id="UP000321612">
    <property type="component" value="Unassembled WGS sequence"/>
</dbReference>
<dbReference type="Gene3D" id="3.40.50.2000">
    <property type="entry name" value="Glycogen Phosphorylase B"/>
    <property type="match status" value="2"/>
</dbReference>
<comment type="caution">
    <text evidence="3">The sequence shown here is derived from an EMBL/GenBank/DDBJ whole genome shotgun (WGS) entry which is preliminary data.</text>
</comment>
<dbReference type="AlphaFoldDB" id="A0A5C8GJ22"/>
<sequence>MVHNKIRILFVSPFSSSVVGGIAKWTANIWNYYNQIDSNDIELIPCYNEDTQTPLGGDNLFSRIRMGIHNYLPLIRKVRERLSRKSIDVVHICSSASIGLLKDLIIIRMAKRHGVRCLVHFHFGRIPQIFLNSNWEQKLIKKVISLSDQVVVMDMASFSTLQQNGYKNIVYIPNPLSIETQECIKQNEAIKRIPRKIVFVGQMLETKGIFELAQACNLIDNVMVYFIGPIPNVQVVDKLKSMIDKNKLVICGSKPFDVVIKEMMSSSVFVLPSYSEGFPNVIIESMSCGCSIIATSVGAIPEMLNINTDCECGICVPAKDINKLRESICYMLDNTIDAARMGEKAKKRVNDEYSISKIWQKLNALWIDKP</sequence>